<proteinExistence type="predicted"/>
<protein>
    <submittedName>
        <fullName evidence="1">Uncharacterized protein</fullName>
    </submittedName>
</protein>
<gene>
    <name evidence="1" type="ORF">SAMN05216412_11076</name>
</gene>
<sequence>MTCSSALAIYAVEEGIDEDVASDDTEPLQKSFALSGCADKNPTHDCLK</sequence>
<reference evidence="1 2" key="1">
    <citation type="submission" date="2016-10" db="EMBL/GenBank/DDBJ databases">
        <authorList>
            <person name="de Groot N.N."/>
        </authorList>
    </citation>
    <scope>NUCLEOTIDE SEQUENCE [LARGE SCALE GENOMIC DNA]</scope>
    <source>
        <strain evidence="1 2">Nl7</strain>
    </source>
</reference>
<evidence type="ECO:0000313" key="2">
    <source>
        <dbReference type="Proteomes" id="UP000183339"/>
    </source>
</evidence>
<dbReference type="RefSeq" id="WP_177171097.1">
    <property type="nucleotide sequence ID" value="NZ_FOHI01000010.1"/>
</dbReference>
<name>A0A1I0FV91_9PROT</name>
<dbReference type="Proteomes" id="UP000183339">
    <property type="component" value="Unassembled WGS sequence"/>
</dbReference>
<evidence type="ECO:0000313" key="1">
    <source>
        <dbReference type="EMBL" id="SET62323.1"/>
    </source>
</evidence>
<organism evidence="1 2">
    <name type="scientific">Nitrosospira multiformis</name>
    <dbReference type="NCBI Taxonomy" id="1231"/>
    <lineage>
        <taxon>Bacteria</taxon>
        <taxon>Pseudomonadati</taxon>
        <taxon>Pseudomonadota</taxon>
        <taxon>Betaproteobacteria</taxon>
        <taxon>Nitrosomonadales</taxon>
        <taxon>Nitrosomonadaceae</taxon>
        <taxon>Nitrosospira</taxon>
    </lineage>
</organism>
<accession>A0A1I0FV91</accession>
<dbReference type="AlphaFoldDB" id="A0A1I0FV91"/>
<dbReference type="EMBL" id="FOHI01000010">
    <property type="protein sequence ID" value="SET62323.1"/>
    <property type="molecule type" value="Genomic_DNA"/>
</dbReference>